<protein>
    <submittedName>
        <fullName evidence="5">Protein containing Cysteinyl-tRNA synthetase, class Ia</fullName>
        <ecNumber evidence="5">6.1.1.16</ecNumber>
    </submittedName>
</protein>
<sequence>MFVCGITPYDSPHIGNLRTFIYFDVIAKYLKVSGFDVFYLQNITDLDDKIITRSNETGIPALELS</sequence>
<dbReference type="GO" id="GO:0005737">
    <property type="term" value="C:cytoplasm"/>
    <property type="evidence" value="ECO:0007669"/>
    <property type="project" value="TreeGrafter"/>
</dbReference>
<evidence type="ECO:0000256" key="2">
    <source>
        <dbReference type="ARBA" id="ARBA00022741"/>
    </source>
</evidence>
<dbReference type="EMBL" id="AUZX01008698">
    <property type="protein sequence ID" value="EQD54795.1"/>
    <property type="molecule type" value="Genomic_DNA"/>
</dbReference>
<dbReference type="EC" id="6.1.1.16" evidence="5"/>
<keyword evidence="3" id="KW-0067">ATP-binding</keyword>
<comment type="caution">
    <text evidence="5">The sequence shown here is derived from an EMBL/GenBank/DDBJ whole genome shotgun (WGS) entry which is preliminary data.</text>
</comment>
<dbReference type="GO" id="GO:0004817">
    <property type="term" value="F:cysteine-tRNA ligase activity"/>
    <property type="evidence" value="ECO:0007669"/>
    <property type="project" value="UniProtKB-EC"/>
</dbReference>
<accession>T1BLF3</accession>
<evidence type="ECO:0000259" key="4">
    <source>
        <dbReference type="Pfam" id="PF01406"/>
    </source>
</evidence>
<reference evidence="5" key="1">
    <citation type="submission" date="2013-08" db="EMBL/GenBank/DDBJ databases">
        <authorList>
            <person name="Mendez C."/>
            <person name="Richter M."/>
            <person name="Ferrer M."/>
            <person name="Sanchez J."/>
        </authorList>
    </citation>
    <scope>NUCLEOTIDE SEQUENCE</scope>
</reference>
<dbReference type="AlphaFoldDB" id="T1BLF3"/>
<feature type="domain" description="tRNA synthetases class I catalytic" evidence="4">
    <location>
        <begin position="1"/>
        <end position="61"/>
    </location>
</feature>
<keyword evidence="5" id="KW-0030">Aminoacyl-tRNA synthetase</keyword>
<dbReference type="InterPro" id="IPR032678">
    <property type="entry name" value="tRNA-synt_1_cat_dom"/>
</dbReference>
<dbReference type="PANTHER" id="PTHR10890:SF3">
    <property type="entry name" value="CYSTEINE--TRNA LIGASE, CYTOPLASMIC"/>
    <property type="match status" value="1"/>
</dbReference>
<dbReference type="Pfam" id="PF01406">
    <property type="entry name" value="tRNA-synt_1e"/>
    <property type="match status" value="1"/>
</dbReference>
<dbReference type="Gene3D" id="3.40.50.620">
    <property type="entry name" value="HUPs"/>
    <property type="match status" value="1"/>
</dbReference>
<evidence type="ECO:0000313" key="5">
    <source>
        <dbReference type="EMBL" id="EQD54795.1"/>
    </source>
</evidence>
<keyword evidence="1 5" id="KW-0436">Ligase</keyword>
<dbReference type="SUPFAM" id="SSF52374">
    <property type="entry name" value="Nucleotidylyl transferase"/>
    <property type="match status" value="1"/>
</dbReference>
<dbReference type="InterPro" id="IPR024909">
    <property type="entry name" value="Cys-tRNA/MSH_ligase"/>
</dbReference>
<reference evidence="5" key="2">
    <citation type="journal article" date="2014" name="ISME J.">
        <title>Microbial stratification in low pH oxic and suboxic macroscopic growths along an acid mine drainage.</title>
        <authorList>
            <person name="Mendez-Garcia C."/>
            <person name="Mesa V."/>
            <person name="Sprenger R.R."/>
            <person name="Richter M."/>
            <person name="Diez M.S."/>
            <person name="Solano J."/>
            <person name="Bargiela R."/>
            <person name="Golyshina O.V."/>
            <person name="Manteca A."/>
            <person name="Ramos J.L."/>
            <person name="Gallego J.R."/>
            <person name="Llorente I."/>
            <person name="Martins Dos Santos V.A."/>
            <person name="Jensen O.N."/>
            <person name="Pelaez A.I."/>
            <person name="Sanchez J."/>
            <person name="Ferrer M."/>
        </authorList>
    </citation>
    <scope>NUCLEOTIDE SEQUENCE</scope>
</reference>
<keyword evidence="2" id="KW-0547">Nucleotide-binding</keyword>
<organism evidence="5">
    <name type="scientific">mine drainage metagenome</name>
    <dbReference type="NCBI Taxonomy" id="410659"/>
    <lineage>
        <taxon>unclassified sequences</taxon>
        <taxon>metagenomes</taxon>
        <taxon>ecological metagenomes</taxon>
    </lineage>
</organism>
<dbReference type="PANTHER" id="PTHR10890">
    <property type="entry name" value="CYSTEINYL-TRNA SYNTHETASE"/>
    <property type="match status" value="1"/>
</dbReference>
<name>T1BLF3_9ZZZZ</name>
<feature type="non-terminal residue" evidence="5">
    <location>
        <position position="65"/>
    </location>
</feature>
<proteinExistence type="predicted"/>
<dbReference type="GO" id="GO:0005524">
    <property type="term" value="F:ATP binding"/>
    <property type="evidence" value="ECO:0007669"/>
    <property type="project" value="UniProtKB-KW"/>
</dbReference>
<dbReference type="GO" id="GO:0006423">
    <property type="term" value="P:cysteinyl-tRNA aminoacylation"/>
    <property type="evidence" value="ECO:0007669"/>
    <property type="project" value="TreeGrafter"/>
</dbReference>
<gene>
    <name evidence="5" type="ORF">B1A_12045</name>
</gene>
<evidence type="ECO:0000256" key="3">
    <source>
        <dbReference type="ARBA" id="ARBA00022840"/>
    </source>
</evidence>
<evidence type="ECO:0000256" key="1">
    <source>
        <dbReference type="ARBA" id="ARBA00022598"/>
    </source>
</evidence>
<dbReference type="InterPro" id="IPR014729">
    <property type="entry name" value="Rossmann-like_a/b/a_fold"/>
</dbReference>